<dbReference type="OrthoDB" id="2680741at2759"/>
<dbReference type="EMBL" id="KN837187">
    <property type="protein sequence ID" value="KIJ35542.1"/>
    <property type="molecule type" value="Genomic_DNA"/>
</dbReference>
<feature type="compositionally biased region" description="Acidic residues" evidence="1">
    <location>
        <begin position="414"/>
        <end position="427"/>
    </location>
</feature>
<protein>
    <submittedName>
        <fullName evidence="2">Uncharacterized protein</fullName>
    </submittedName>
</protein>
<evidence type="ECO:0000256" key="1">
    <source>
        <dbReference type="SAM" id="MobiDB-lite"/>
    </source>
</evidence>
<dbReference type="HOGENOM" id="CLU_642777_0_0_1"/>
<dbReference type="AlphaFoldDB" id="A0A0C9V1I7"/>
<proteinExistence type="predicted"/>
<sequence>MDIKHNKFTIAMQLAKLQECCTALCRGIDHWHVVQAIYMPGISTIHTERKGEGDDKEIEPEDITLLLPSSWTKVQREVGCIQGVVEKEWRLRRAQADEALRDLARACLHAHMVKYKKRNESGQRANTRANNLINSNVTSEHYQCAYKAMLALDADSDKWRKTLYVLQDKDVVPLRGGLYDPEEKKRKEKNKHATAVEKETNSNLGEGYRTVSWIWRSPGTVDKGSMSSKLEAGMHDDPSFQLDPIYSLCIEWAHARARAMHWREEIMLLCEEMRRCVRYFRWRARWWEDQQCLRVVEDHLQEGITAYALEHAQLFWNIGQQCEDRWVPFINVAEATLVETMLTIVDTATTATSGSVEGSPAQDVVESAETEGEPEEDPEWNGLQMVGGEDEQEEDVVPQILPVLGDCGIPSDSESNDDGDVSDYIDE</sequence>
<reference evidence="2 3" key="1">
    <citation type="submission" date="2014-06" db="EMBL/GenBank/DDBJ databases">
        <title>Evolutionary Origins and Diversification of the Mycorrhizal Mutualists.</title>
        <authorList>
            <consortium name="DOE Joint Genome Institute"/>
            <consortium name="Mycorrhizal Genomics Consortium"/>
            <person name="Kohler A."/>
            <person name="Kuo A."/>
            <person name="Nagy L.G."/>
            <person name="Floudas D."/>
            <person name="Copeland A."/>
            <person name="Barry K.W."/>
            <person name="Cichocki N."/>
            <person name="Veneault-Fourrey C."/>
            <person name="LaButti K."/>
            <person name="Lindquist E.A."/>
            <person name="Lipzen A."/>
            <person name="Lundell T."/>
            <person name="Morin E."/>
            <person name="Murat C."/>
            <person name="Riley R."/>
            <person name="Ohm R."/>
            <person name="Sun H."/>
            <person name="Tunlid A."/>
            <person name="Henrissat B."/>
            <person name="Grigoriev I.V."/>
            <person name="Hibbett D.S."/>
            <person name="Martin F."/>
        </authorList>
    </citation>
    <scope>NUCLEOTIDE SEQUENCE [LARGE SCALE GENOMIC DNA]</scope>
    <source>
        <strain evidence="2 3">SS14</strain>
    </source>
</reference>
<gene>
    <name evidence="2" type="ORF">M422DRAFT_51435</name>
</gene>
<keyword evidence="3" id="KW-1185">Reference proteome</keyword>
<feature type="region of interest" description="Disordered" evidence="1">
    <location>
        <begin position="351"/>
        <end position="427"/>
    </location>
</feature>
<evidence type="ECO:0000313" key="3">
    <source>
        <dbReference type="Proteomes" id="UP000054279"/>
    </source>
</evidence>
<organism evidence="2 3">
    <name type="scientific">Sphaerobolus stellatus (strain SS14)</name>
    <dbReference type="NCBI Taxonomy" id="990650"/>
    <lineage>
        <taxon>Eukaryota</taxon>
        <taxon>Fungi</taxon>
        <taxon>Dikarya</taxon>
        <taxon>Basidiomycota</taxon>
        <taxon>Agaricomycotina</taxon>
        <taxon>Agaricomycetes</taxon>
        <taxon>Phallomycetidae</taxon>
        <taxon>Geastrales</taxon>
        <taxon>Sphaerobolaceae</taxon>
        <taxon>Sphaerobolus</taxon>
    </lineage>
</organism>
<evidence type="ECO:0000313" key="2">
    <source>
        <dbReference type="EMBL" id="KIJ35542.1"/>
    </source>
</evidence>
<feature type="compositionally biased region" description="Acidic residues" evidence="1">
    <location>
        <begin position="366"/>
        <end position="379"/>
    </location>
</feature>
<accession>A0A0C9V1I7</accession>
<feature type="region of interest" description="Disordered" evidence="1">
    <location>
        <begin position="182"/>
        <end position="201"/>
    </location>
</feature>
<dbReference type="Proteomes" id="UP000054279">
    <property type="component" value="Unassembled WGS sequence"/>
</dbReference>
<name>A0A0C9V1I7_SPHS4</name>